<proteinExistence type="predicted"/>
<dbReference type="PIRSF" id="PIRSF016323">
    <property type="entry name" value="tRNA_m1G_mtfrase_met"/>
    <property type="match status" value="1"/>
</dbReference>
<keyword evidence="5" id="KW-0949">S-adenosyl-L-methionine</keyword>
<dbReference type="GO" id="GO:0052905">
    <property type="term" value="F:tRNA (guanosine(9)-N1)-methyltransferase activity"/>
    <property type="evidence" value="ECO:0007669"/>
    <property type="project" value="UniProtKB-EC"/>
</dbReference>
<dbReference type="Proteomes" id="UP000242875">
    <property type="component" value="Unassembled WGS sequence"/>
</dbReference>
<dbReference type="InterPro" id="IPR016653">
    <property type="entry name" value="TRM10/TRM10A"/>
</dbReference>
<evidence type="ECO:0000256" key="3">
    <source>
        <dbReference type="ARBA" id="ARBA00022603"/>
    </source>
</evidence>
<dbReference type="Gene3D" id="3.40.1280.30">
    <property type="match status" value="1"/>
</dbReference>
<evidence type="ECO:0000256" key="7">
    <source>
        <dbReference type="ARBA" id="ARBA00032166"/>
    </source>
</evidence>
<evidence type="ECO:0000256" key="6">
    <source>
        <dbReference type="ARBA" id="ARBA00031792"/>
    </source>
</evidence>
<dbReference type="InterPro" id="IPR028564">
    <property type="entry name" value="MT_TRM10-typ"/>
</dbReference>
<organism evidence="13 14">
    <name type="scientific">Bifiguratus adelaidae</name>
    <dbReference type="NCBI Taxonomy" id="1938954"/>
    <lineage>
        <taxon>Eukaryota</taxon>
        <taxon>Fungi</taxon>
        <taxon>Fungi incertae sedis</taxon>
        <taxon>Mucoromycota</taxon>
        <taxon>Mucoromycotina</taxon>
        <taxon>Endogonomycetes</taxon>
        <taxon>Endogonales</taxon>
        <taxon>Endogonales incertae sedis</taxon>
        <taxon>Bifiguratus</taxon>
    </lineage>
</organism>
<feature type="compositionally biased region" description="Acidic residues" evidence="11">
    <location>
        <begin position="1"/>
        <end position="11"/>
    </location>
</feature>
<evidence type="ECO:0000256" key="2">
    <source>
        <dbReference type="ARBA" id="ARBA00020451"/>
    </source>
</evidence>
<comment type="catalytic activity">
    <reaction evidence="8">
        <text>guanosine(9) in tRNA + S-adenosyl-L-methionine = N(1)-methylguanosine(9) in tRNA + S-adenosyl-L-homocysteine + H(+)</text>
        <dbReference type="Rhea" id="RHEA:43156"/>
        <dbReference type="Rhea" id="RHEA-COMP:10367"/>
        <dbReference type="Rhea" id="RHEA-COMP:10368"/>
        <dbReference type="ChEBI" id="CHEBI:15378"/>
        <dbReference type="ChEBI" id="CHEBI:57856"/>
        <dbReference type="ChEBI" id="CHEBI:59789"/>
        <dbReference type="ChEBI" id="CHEBI:73542"/>
        <dbReference type="ChEBI" id="CHEBI:74269"/>
        <dbReference type="EC" id="2.1.1.221"/>
    </reaction>
</comment>
<dbReference type="PANTHER" id="PTHR13563">
    <property type="entry name" value="TRNA (GUANINE-9-) METHYLTRANSFERASE"/>
    <property type="match status" value="1"/>
</dbReference>
<dbReference type="GO" id="GO:0002939">
    <property type="term" value="P:tRNA N1-guanine methylation"/>
    <property type="evidence" value="ECO:0007669"/>
    <property type="project" value="EnsemblFungi"/>
</dbReference>
<gene>
    <name evidence="13" type="ORF">BZG36_02412</name>
</gene>
<name>A0A261Y1D1_9FUNG</name>
<dbReference type="PANTHER" id="PTHR13563:SF13">
    <property type="entry name" value="TRNA METHYLTRANSFERASE 10 HOMOLOG A"/>
    <property type="match status" value="1"/>
</dbReference>
<comment type="caution">
    <text evidence="13">The sequence shown here is derived from an EMBL/GenBank/DDBJ whole genome shotgun (WGS) entry which is preliminary data.</text>
</comment>
<feature type="active site" description="Proton acceptor" evidence="9">
    <location>
        <position position="223"/>
    </location>
</feature>
<accession>A0A261Y1D1</accession>
<evidence type="ECO:0000256" key="11">
    <source>
        <dbReference type="SAM" id="MobiDB-lite"/>
    </source>
</evidence>
<feature type="binding site" evidence="10">
    <location>
        <position position="231"/>
    </location>
    <ligand>
        <name>S-adenosyl-L-methionine</name>
        <dbReference type="ChEBI" id="CHEBI:59789"/>
    </ligand>
</feature>
<sequence length="327" mass="37530">MSSENGDIDDHEEGRLPSEGSSEADSVVRHPKWRPHHEIPKDDPAFDGLSKRSQKRLLKQRRFEATKDEKRAIEKEKRKLKKRERHEAIVAGLAQPPPKRAKPEEQTPCRVRIAIDCAFDDLMMDKEIKSMLQQITRCHSQNRLTQHPIPFTVTSQDKNTSKIAQGFKSRHDDHSRWAHVKWETRPIEQIFDKDELIYLSADATDVCETLDESKVYVIGGIVDHNRHKLLCENKAKTLGIKSAQLPIGDYIKLNSRKVLTVNHVFEILLRYTETHDWQKAFLAAIPQRKIENGQETEAGLYEQQEEDGGQTGDDLVSPGHEAELSEP</sequence>
<dbReference type="OrthoDB" id="278300at2759"/>
<dbReference type="GO" id="GO:0000049">
    <property type="term" value="F:tRNA binding"/>
    <property type="evidence" value="ECO:0007669"/>
    <property type="project" value="TreeGrafter"/>
</dbReference>
<dbReference type="EC" id="2.1.1.221" evidence="1"/>
<evidence type="ECO:0000313" key="13">
    <source>
        <dbReference type="EMBL" id="OZJ04393.1"/>
    </source>
</evidence>
<reference evidence="13 14" key="1">
    <citation type="journal article" date="2017" name="Mycologia">
        <title>Bifiguratus adelaidae, gen. et sp. nov., a new member of Mucoromycotina in endophytic and soil-dwelling habitats.</title>
        <authorList>
            <person name="Torres-Cruz T.J."/>
            <person name="Billingsley Tobias T.L."/>
            <person name="Almatruk M."/>
            <person name="Hesse C."/>
            <person name="Kuske C.R."/>
            <person name="Desiro A."/>
            <person name="Benucci G.M."/>
            <person name="Bonito G."/>
            <person name="Stajich J.E."/>
            <person name="Dunlap C."/>
            <person name="Arnold A.E."/>
            <person name="Porras-Alfaro A."/>
        </authorList>
    </citation>
    <scope>NUCLEOTIDE SEQUENCE [LARGE SCALE GENOMIC DNA]</scope>
    <source>
        <strain evidence="13 14">AZ0501</strain>
    </source>
</reference>
<feature type="binding site" evidence="10">
    <location>
        <position position="199"/>
    </location>
    <ligand>
        <name>S-adenosyl-L-methionine</name>
        <dbReference type="ChEBI" id="CHEBI:59789"/>
    </ligand>
</feature>
<evidence type="ECO:0000256" key="1">
    <source>
        <dbReference type="ARBA" id="ARBA00012797"/>
    </source>
</evidence>
<dbReference type="GO" id="GO:0005634">
    <property type="term" value="C:nucleus"/>
    <property type="evidence" value="ECO:0007669"/>
    <property type="project" value="TreeGrafter"/>
</dbReference>
<feature type="compositionally biased region" description="Basic and acidic residues" evidence="11">
    <location>
        <begin position="61"/>
        <end position="77"/>
    </location>
</feature>
<dbReference type="InterPro" id="IPR038459">
    <property type="entry name" value="MT_TRM10-typ_sf"/>
</dbReference>
<dbReference type="PROSITE" id="PS51675">
    <property type="entry name" value="SAM_MT_TRM10"/>
    <property type="match status" value="1"/>
</dbReference>
<keyword evidence="14" id="KW-1185">Reference proteome</keyword>
<feature type="binding site" evidence="10">
    <location>
        <position position="219"/>
    </location>
    <ligand>
        <name>S-adenosyl-L-methionine</name>
        <dbReference type="ChEBI" id="CHEBI:59789"/>
    </ligand>
</feature>
<evidence type="ECO:0000256" key="5">
    <source>
        <dbReference type="ARBA" id="ARBA00022691"/>
    </source>
</evidence>
<keyword evidence="4" id="KW-0808">Transferase</keyword>
<evidence type="ECO:0000256" key="10">
    <source>
        <dbReference type="PIRSR" id="PIRSR016323-2"/>
    </source>
</evidence>
<keyword evidence="3" id="KW-0489">Methyltransferase</keyword>
<evidence type="ECO:0000256" key="4">
    <source>
        <dbReference type="ARBA" id="ARBA00022679"/>
    </source>
</evidence>
<dbReference type="AlphaFoldDB" id="A0A261Y1D1"/>
<dbReference type="CDD" id="cd18089">
    <property type="entry name" value="SPOUT_Trm10-like"/>
    <property type="match status" value="1"/>
</dbReference>
<evidence type="ECO:0000256" key="8">
    <source>
        <dbReference type="ARBA" id="ARBA00048434"/>
    </source>
</evidence>
<protein>
    <recommendedName>
        <fullName evidence="2">tRNA (guanine(9)-N1)-methyltransferase</fullName>
        <ecNumber evidence="1">2.1.1.221</ecNumber>
    </recommendedName>
    <alternativeName>
        <fullName evidence="7">tRNA methyltransferase 10</fullName>
    </alternativeName>
    <alternativeName>
        <fullName evidence="6">tRNA(m1G9)-methyltransferase</fullName>
    </alternativeName>
</protein>
<dbReference type="FunFam" id="3.40.1280.30:FF:000001">
    <property type="entry name" value="tRNA methyltransferase 10 homolog A"/>
    <property type="match status" value="1"/>
</dbReference>
<feature type="domain" description="SAM-dependent MTase TRM10-type" evidence="12">
    <location>
        <begin position="97"/>
        <end position="292"/>
    </location>
</feature>
<dbReference type="InterPro" id="IPR007356">
    <property type="entry name" value="tRNA_m1G_MeTrfase_euk"/>
</dbReference>
<evidence type="ECO:0000256" key="9">
    <source>
        <dbReference type="PIRSR" id="PIRSR016323-1"/>
    </source>
</evidence>
<dbReference type="EMBL" id="MVBO01000042">
    <property type="protein sequence ID" value="OZJ04393.1"/>
    <property type="molecule type" value="Genomic_DNA"/>
</dbReference>
<feature type="region of interest" description="Disordered" evidence="11">
    <location>
        <begin position="293"/>
        <end position="327"/>
    </location>
</feature>
<feature type="region of interest" description="Disordered" evidence="11">
    <location>
        <begin position="1"/>
        <end position="85"/>
    </location>
</feature>
<evidence type="ECO:0000313" key="14">
    <source>
        <dbReference type="Proteomes" id="UP000242875"/>
    </source>
</evidence>
<evidence type="ECO:0000259" key="12">
    <source>
        <dbReference type="PROSITE" id="PS51675"/>
    </source>
</evidence>
<feature type="binding site" evidence="10">
    <location>
        <position position="245"/>
    </location>
    <ligand>
        <name>S-adenosyl-L-methionine</name>
        <dbReference type="ChEBI" id="CHEBI:59789"/>
    </ligand>
</feature>